<name>A0A939ELF1_9HYPH</name>
<organism evidence="3 4">
    <name type="scientific">Roseibium aggregatum</name>
    <dbReference type="NCBI Taxonomy" id="187304"/>
    <lineage>
        <taxon>Bacteria</taxon>
        <taxon>Pseudomonadati</taxon>
        <taxon>Pseudomonadota</taxon>
        <taxon>Alphaproteobacteria</taxon>
        <taxon>Hyphomicrobiales</taxon>
        <taxon>Stappiaceae</taxon>
        <taxon>Roseibium</taxon>
    </lineage>
</organism>
<dbReference type="GO" id="GO:0006465">
    <property type="term" value="P:signal peptide processing"/>
    <property type="evidence" value="ECO:0007669"/>
    <property type="project" value="InterPro"/>
</dbReference>
<dbReference type="EMBL" id="JAEKJZ010000007">
    <property type="protein sequence ID" value="MBN9673720.1"/>
    <property type="molecule type" value="Genomic_DNA"/>
</dbReference>
<dbReference type="InterPro" id="IPR019533">
    <property type="entry name" value="Peptidase_S26"/>
</dbReference>
<proteinExistence type="predicted"/>
<evidence type="ECO:0000259" key="2">
    <source>
        <dbReference type="Pfam" id="PF10502"/>
    </source>
</evidence>
<dbReference type="GO" id="GO:0004252">
    <property type="term" value="F:serine-type endopeptidase activity"/>
    <property type="evidence" value="ECO:0007669"/>
    <property type="project" value="InterPro"/>
</dbReference>
<evidence type="ECO:0000313" key="3">
    <source>
        <dbReference type="EMBL" id="MBN9673720.1"/>
    </source>
</evidence>
<feature type="compositionally biased region" description="Low complexity" evidence="1">
    <location>
        <begin position="175"/>
        <end position="189"/>
    </location>
</feature>
<feature type="region of interest" description="Disordered" evidence="1">
    <location>
        <begin position="168"/>
        <end position="189"/>
    </location>
</feature>
<feature type="domain" description="Peptidase S26" evidence="2">
    <location>
        <begin position="13"/>
        <end position="166"/>
    </location>
</feature>
<accession>A0A939ELF1</accession>
<sequence>MRRHNFIFGPAVLSSALILAPVFFDWQPRFIWNASASVPVGLYFARPLGTLNVGDLVAVAPPQDLADFLAKRSYLPRGVPLIKHVLALPGTGVCRKGATIFVGGKPYGQARERDRLGRSLPRWQGCRGLGEGEIFLMNPNAPDSFDGRYFGPLPVTVISAKLKPVWTDEPARFEQSPNRRPPSQSSGEE</sequence>
<protein>
    <submittedName>
        <fullName evidence="3">S26 family signal peptidase</fullName>
    </submittedName>
</protein>
<dbReference type="Gene3D" id="2.10.109.10">
    <property type="entry name" value="Umud Fragment, subunit A"/>
    <property type="match status" value="1"/>
</dbReference>
<reference evidence="3" key="1">
    <citation type="submission" date="2020-12" db="EMBL/GenBank/DDBJ databases">
        <title>Oil enriched cultivation method for isolating marine PHA-producing bacteria.</title>
        <authorList>
            <person name="Zheng W."/>
            <person name="Yu S."/>
            <person name="Huang Y."/>
        </authorList>
    </citation>
    <scope>NUCLEOTIDE SEQUENCE</scope>
    <source>
        <strain evidence="3">SY-2-12</strain>
    </source>
</reference>
<dbReference type="Proteomes" id="UP000664096">
    <property type="component" value="Unassembled WGS sequence"/>
</dbReference>
<dbReference type="AlphaFoldDB" id="A0A939ELF1"/>
<gene>
    <name evidence="3" type="ORF">JF539_25415</name>
</gene>
<dbReference type="SUPFAM" id="SSF51306">
    <property type="entry name" value="LexA/Signal peptidase"/>
    <property type="match status" value="1"/>
</dbReference>
<comment type="caution">
    <text evidence="3">The sequence shown here is derived from an EMBL/GenBank/DDBJ whole genome shotgun (WGS) entry which is preliminary data.</text>
</comment>
<dbReference type="RefSeq" id="WP_207143928.1">
    <property type="nucleotide sequence ID" value="NZ_JAEKJZ010000007.1"/>
</dbReference>
<dbReference type="InterPro" id="IPR036286">
    <property type="entry name" value="LexA/Signal_pep-like_sf"/>
</dbReference>
<dbReference type="Pfam" id="PF10502">
    <property type="entry name" value="Peptidase_S26"/>
    <property type="match status" value="1"/>
</dbReference>
<evidence type="ECO:0000313" key="4">
    <source>
        <dbReference type="Proteomes" id="UP000664096"/>
    </source>
</evidence>
<evidence type="ECO:0000256" key="1">
    <source>
        <dbReference type="SAM" id="MobiDB-lite"/>
    </source>
</evidence>